<evidence type="ECO:0000256" key="9">
    <source>
        <dbReference type="HAMAP-Rule" id="MF_00344"/>
    </source>
</evidence>
<reference evidence="13 14" key="1">
    <citation type="journal article" date="2019" name="Nat. Microbiol.">
        <title>Mediterranean grassland soil C-N compound turnover is dependent on rainfall and depth, and is mediated by genomically divergent microorganisms.</title>
        <authorList>
            <person name="Diamond S."/>
            <person name="Andeer P.F."/>
            <person name="Li Z."/>
            <person name="Crits-Christoph A."/>
            <person name="Burstein D."/>
            <person name="Anantharaman K."/>
            <person name="Lane K.R."/>
            <person name="Thomas B.C."/>
            <person name="Pan C."/>
            <person name="Northen T.R."/>
            <person name="Banfield J.F."/>
        </authorList>
    </citation>
    <scope>NUCLEOTIDE SEQUENCE [LARGE SCALE GENOMIC DNA]</scope>
    <source>
        <strain evidence="13">WS_5</strain>
    </source>
</reference>
<organism evidence="13 14">
    <name type="scientific">Eiseniibacteriota bacterium</name>
    <dbReference type="NCBI Taxonomy" id="2212470"/>
    <lineage>
        <taxon>Bacteria</taxon>
        <taxon>Candidatus Eiseniibacteriota</taxon>
    </lineage>
</organism>
<dbReference type="GO" id="GO:0006529">
    <property type="term" value="P:asparagine biosynthetic process"/>
    <property type="evidence" value="ECO:0007669"/>
    <property type="project" value="InterPro"/>
</dbReference>
<sequence length="825" mass="89874">MRRSPATSRRVALTEPRAQRRLRHPRRGGAARLDRGARPTQGEDALLQQLSRHRGRAPSAARVRGAGRGRGEAPQSLGGRGRPHRRRGDPARPGCRFAFGLRRDPRREPSAGRRGARGDREPLPRSRGRSLDHGFSRTPRANAEEPHGARGAGSPAGRDRPRRDAKSPGRPSRGDDAGSASVPELDGGHRQEAERGGGTGSPVRVARHQARDLERDRHRPRGTHARDRGGAILARGRRAARAPQGGALGARREGRRALLGRVLSVSRFGRDGGESRNRGDRAARRLRAGRGIHRGRGGVRRRHDADRREVLSPLSHELLLILDYGSQFTQLIARRAREMGVYAEIVSPLLSRKEIEGRRPKGIVLSGGPRSVLEEGAPGLDRGVLDLGIPVLGICYGFQLLARDLGGRVTPSSRREYGEATLAVESEGRLLAGVDPTSRVWASHGDVVESMPRGFRKLAHTESVDVAAVEDPERGVYAVMFHPEVSHSTQGTRILRNFLFEVCGFHGDWTMGQVLDESVEKVRAQVGARRVLCALSGGVDSSVVAALLHRAVPGQVLAVFVDHGLLRLGEAEQVGRAMRPILDRDLVTVDARDRFLSALHGVEDPERKRKIIGAEFINVFEQAAQERGGADLLAQGTLYPDVIESISTRGPSAKIKSHHNVGGLPDRMKMELVEPLRELFKDEVRELGGLLGLPAAVVGRHPFPGPGLAVRILGPVTPEAVKTLQLADDIFITELRRGGLYDDVWQAFAVLLPVRTVGVMGDGRTYDQVVALRAVTSSDGMTADWARLPDSFLARVSSRIVNEVPGVNRVVYDISSKPPATIEWE</sequence>
<dbReference type="PRINTS" id="PR00096">
    <property type="entry name" value="GATASE"/>
</dbReference>
<dbReference type="InterPro" id="IPR001962">
    <property type="entry name" value="Asn_synthase"/>
</dbReference>
<dbReference type="NCBIfam" id="NF000848">
    <property type="entry name" value="PRK00074.1"/>
    <property type="match status" value="1"/>
</dbReference>
<comment type="caution">
    <text evidence="13">The sequence shown here is derived from an EMBL/GenBank/DDBJ whole genome shotgun (WGS) entry which is preliminary data.</text>
</comment>
<dbReference type="SUPFAM" id="SSF54810">
    <property type="entry name" value="GMP synthetase C-terminal dimerisation domain"/>
    <property type="match status" value="1"/>
</dbReference>
<dbReference type="GO" id="GO:0005524">
    <property type="term" value="F:ATP binding"/>
    <property type="evidence" value="ECO:0007669"/>
    <property type="project" value="UniProtKB-UniRule"/>
</dbReference>
<dbReference type="GO" id="GO:0005829">
    <property type="term" value="C:cytosol"/>
    <property type="evidence" value="ECO:0007669"/>
    <property type="project" value="TreeGrafter"/>
</dbReference>
<evidence type="ECO:0000313" key="14">
    <source>
        <dbReference type="Proteomes" id="UP000320913"/>
    </source>
</evidence>
<feature type="active site" description="Nucleophile" evidence="9">
    <location>
        <position position="395"/>
    </location>
</feature>
<evidence type="ECO:0000256" key="1">
    <source>
        <dbReference type="ARBA" id="ARBA00002332"/>
    </source>
</evidence>
<dbReference type="GO" id="GO:0004066">
    <property type="term" value="F:asparagine synthase (glutamine-hydrolyzing) activity"/>
    <property type="evidence" value="ECO:0007669"/>
    <property type="project" value="InterPro"/>
</dbReference>
<feature type="compositionally biased region" description="Basic and acidic residues" evidence="11">
    <location>
        <begin position="186"/>
        <end position="195"/>
    </location>
</feature>
<dbReference type="InterPro" id="IPR004739">
    <property type="entry name" value="GMP_synth_GATase"/>
</dbReference>
<evidence type="ECO:0000256" key="3">
    <source>
        <dbReference type="ARBA" id="ARBA00022598"/>
    </source>
</evidence>
<dbReference type="PANTHER" id="PTHR11922:SF2">
    <property type="entry name" value="GMP SYNTHASE [GLUTAMINE-HYDROLYZING]"/>
    <property type="match status" value="1"/>
</dbReference>
<dbReference type="Gene3D" id="3.30.300.10">
    <property type="match status" value="1"/>
</dbReference>
<feature type="active site" evidence="9">
    <location>
        <position position="482"/>
    </location>
</feature>
<dbReference type="CDD" id="cd01742">
    <property type="entry name" value="GATase1_GMP_Synthase"/>
    <property type="match status" value="1"/>
</dbReference>
<dbReference type="FunFam" id="3.40.50.620:FF:000001">
    <property type="entry name" value="GMP synthase [glutamine-hydrolyzing]"/>
    <property type="match status" value="1"/>
</dbReference>
<comment type="catalytic activity">
    <reaction evidence="9">
        <text>XMP + L-glutamine + ATP + H2O = GMP + L-glutamate + AMP + diphosphate + 2 H(+)</text>
        <dbReference type="Rhea" id="RHEA:11680"/>
        <dbReference type="ChEBI" id="CHEBI:15377"/>
        <dbReference type="ChEBI" id="CHEBI:15378"/>
        <dbReference type="ChEBI" id="CHEBI:29985"/>
        <dbReference type="ChEBI" id="CHEBI:30616"/>
        <dbReference type="ChEBI" id="CHEBI:33019"/>
        <dbReference type="ChEBI" id="CHEBI:57464"/>
        <dbReference type="ChEBI" id="CHEBI:58115"/>
        <dbReference type="ChEBI" id="CHEBI:58359"/>
        <dbReference type="ChEBI" id="CHEBI:456215"/>
        <dbReference type="EC" id="6.3.5.2"/>
    </reaction>
</comment>
<dbReference type="UniPathway" id="UPA00189">
    <property type="reaction ID" value="UER00296"/>
</dbReference>
<evidence type="ECO:0000256" key="8">
    <source>
        <dbReference type="ARBA" id="ARBA00022962"/>
    </source>
</evidence>
<feature type="domain" description="GMPS ATP-PPase" evidence="12">
    <location>
        <begin position="509"/>
        <end position="700"/>
    </location>
</feature>
<dbReference type="CDD" id="cd01997">
    <property type="entry name" value="GMP_synthase_C"/>
    <property type="match status" value="1"/>
</dbReference>
<evidence type="ECO:0000256" key="6">
    <source>
        <dbReference type="ARBA" id="ARBA00022755"/>
    </source>
</evidence>
<evidence type="ECO:0000256" key="11">
    <source>
        <dbReference type="SAM" id="MobiDB-lite"/>
    </source>
</evidence>
<keyword evidence="4 9" id="KW-0547">Nucleotide-binding</keyword>
<dbReference type="EC" id="6.3.5.2" evidence="9"/>
<gene>
    <name evidence="9 13" type="primary">guaA</name>
    <name evidence="13" type="ORF">E6K75_07990</name>
</gene>
<dbReference type="PROSITE" id="PS51553">
    <property type="entry name" value="GMPS_ATP_PPASE"/>
    <property type="match status" value="1"/>
</dbReference>
<comment type="subunit">
    <text evidence="9">Homodimer.</text>
</comment>
<dbReference type="NCBIfam" id="TIGR00884">
    <property type="entry name" value="guaA_Cterm"/>
    <property type="match status" value="1"/>
</dbReference>
<dbReference type="InterPro" id="IPR025777">
    <property type="entry name" value="GMPS_ATP_PPase_dom"/>
</dbReference>
<evidence type="ECO:0000256" key="4">
    <source>
        <dbReference type="ARBA" id="ARBA00022741"/>
    </source>
</evidence>
<dbReference type="NCBIfam" id="TIGR00888">
    <property type="entry name" value="guaA_Nterm"/>
    <property type="match status" value="1"/>
</dbReference>
<dbReference type="Proteomes" id="UP000320913">
    <property type="component" value="Unassembled WGS sequence"/>
</dbReference>
<dbReference type="FunFam" id="3.40.50.880:FF:000001">
    <property type="entry name" value="GMP synthase [glutamine-hydrolyzing]"/>
    <property type="match status" value="1"/>
</dbReference>
<feature type="compositionally biased region" description="Basic residues" evidence="11">
    <location>
        <begin position="19"/>
        <end position="29"/>
    </location>
</feature>
<dbReference type="Pfam" id="PF00958">
    <property type="entry name" value="GMP_synt_C"/>
    <property type="match status" value="1"/>
</dbReference>
<dbReference type="Gene3D" id="3.40.50.620">
    <property type="entry name" value="HUPs"/>
    <property type="match status" value="1"/>
</dbReference>
<dbReference type="InterPro" id="IPR022955">
    <property type="entry name" value="GMP_synthase"/>
</dbReference>
<comment type="pathway">
    <text evidence="2 9">Purine metabolism; GMP biosynthesis; GMP from XMP (L-Gln route): step 1/1.</text>
</comment>
<dbReference type="InterPro" id="IPR001674">
    <property type="entry name" value="GMP_synth_C"/>
</dbReference>
<feature type="binding site" evidence="10">
    <location>
        <begin position="536"/>
        <end position="542"/>
    </location>
    <ligand>
        <name>ATP</name>
        <dbReference type="ChEBI" id="CHEBI:30616"/>
    </ligand>
</feature>
<feature type="active site" evidence="9">
    <location>
        <position position="484"/>
    </location>
</feature>
<dbReference type="PROSITE" id="PS51273">
    <property type="entry name" value="GATASE_TYPE_1"/>
    <property type="match status" value="1"/>
</dbReference>
<dbReference type="Pfam" id="PF00117">
    <property type="entry name" value="GATase"/>
    <property type="match status" value="1"/>
</dbReference>
<evidence type="ECO:0000256" key="7">
    <source>
        <dbReference type="ARBA" id="ARBA00022840"/>
    </source>
</evidence>
<keyword evidence="3 9" id="KW-0436">Ligase</keyword>
<protein>
    <recommendedName>
        <fullName evidence="9">GMP synthase [glutamine-hydrolyzing]</fullName>
        <ecNumber evidence="9">6.3.5.2</ecNumber>
    </recommendedName>
    <alternativeName>
        <fullName evidence="9">GMP synthetase</fullName>
    </alternativeName>
    <alternativeName>
        <fullName evidence="9">Glutamine amidotransferase</fullName>
    </alternativeName>
</protein>
<dbReference type="HAMAP" id="MF_00344">
    <property type="entry name" value="GMP_synthase"/>
    <property type="match status" value="1"/>
</dbReference>
<evidence type="ECO:0000256" key="2">
    <source>
        <dbReference type="ARBA" id="ARBA00005153"/>
    </source>
</evidence>
<keyword evidence="5 9" id="KW-0332">GMP biosynthesis</keyword>
<dbReference type="PANTHER" id="PTHR11922">
    <property type="entry name" value="GMP SYNTHASE-RELATED"/>
    <property type="match status" value="1"/>
</dbReference>
<evidence type="ECO:0000256" key="10">
    <source>
        <dbReference type="PROSITE-ProRule" id="PRU00886"/>
    </source>
</evidence>
<evidence type="ECO:0000313" key="13">
    <source>
        <dbReference type="EMBL" id="TMQ56732.1"/>
    </source>
</evidence>
<evidence type="ECO:0000256" key="5">
    <source>
        <dbReference type="ARBA" id="ARBA00022749"/>
    </source>
</evidence>
<dbReference type="Pfam" id="PF00733">
    <property type="entry name" value="Asn_synthase"/>
    <property type="match status" value="1"/>
</dbReference>
<dbReference type="PRINTS" id="PR00097">
    <property type="entry name" value="ANTSNTHASEII"/>
</dbReference>
<dbReference type="EMBL" id="VBOV01000192">
    <property type="protein sequence ID" value="TMQ56732.1"/>
    <property type="molecule type" value="Genomic_DNA"/>
</dbReference>
<dbReference type="InterPro" id="IPR029062">
    <property type="entry name" value="Class_I_gatase-like"/>
</dbReference>
<comment type="function">
    <text evidence="1 9">Catalyzes the synthesis of GMP from XMP.</text>
</comment>
<dbReference type="Gene3D" id="3.40.50.880">
    <property type="match status" value="1"/>
</dbReference>
<dbReference type="InterPro" id="IPR017926">
    <property type="entry name" value="GATASE"/>
</dbReference>
<evidence type="ECO:0000259" key="12">
    <source>
        <dbReference type="PROSITE" id="PS51553"/>
    </source>
</evidence>
<dbReference type="AlphaFoldDB" id="A0A538SZE2"/>
<feature type="compositionally biased region" description="Basic and acidic residues" evidence="11">
    <location>
        <begin position="101"/>
        <end position="135"/>
    </location>
</feature>
<keyword evidence="6 9" id="KW-0658">Purine biosynthesis</keyword>
<accession>A0A538SZE2</accession>
<dbReference type="GO" id="GO:0003921">
    <property type="term" value="F:GMP synthase activity"/>
    <property type="evidence" value="ECO:0007669"/>
    <property type="project" value="InterPro"/>
</dbReference>
<dbReference type="SUPFAM" id="SSF52317">
    <property type="entry name" value="Class I glutamine amidotransferase-like"/>
    <property type="match status" value="1"/>
</dbReference>
<keyword evidence="8 9" id="KW-0315">Glutamine amidotransferase</keyword>
<dbReference type="InterPro" id="IPR014729">
    <property type="entry name" value="Rossmann-like_a/b/a_fold"/>
</dbReference>
<name>A0A538SZE2_UNCEI</name>
<feature type="region of interest" description="Disordered" evidence="11">
    <location>
        <begin position="1"/>
        <end position="230"/>
    </location>
</feature>
<dbReference type="FunFam" id="3.30.300.10:FF:000002">
    <property type="entry name" value="GMP synthase [glutamine-hydrolyzing]"/>
    <property type="match status" value="1"/>
</dbReference>
<feature type="compositionally biased region" description="Basic and acidic residues" evidence="11">
    <location>
        <begin position="157"/>
        <end position="176"/>
    </location>
</feature>
<proteinExistence type="inferred from homology"/>
<dbReference type="SUPFAM" id="SSF52402">
    <property type="entry name" value="Adenine nucleotide alpha hydrolases-like"/>
    <property type="match status" value="1"/>
</dbReference>
<keyword evidence="7 9" id="KW-0067">ATP-binding</keyword>